<dbReference type="OrthoDB" id="242546at2"/>
<feature type="transmembrane region" description="Helical" evidence="3">
    <location>
        <begin position="47"/>
        <end position="66"/>
    </location>
</feature>
<keyword evidence="1 2" id="KW-0807">Transducer</keyword>
<dbReference type="STRING" id="1033734.GCA_000285535_02219"/>
<evidence type="ECO:0000313" key="6">
    <source>
        <dbReference type="Proteomes" id="UP000306477"/>
    </source>
</evidence>
<keyword evidence="3" id="KW-0472">Membrane</keyword>
<comment type="caution">
    <text evidence="5">The sequence shown here is derived from an EMBL/GenBank/DDBJ whole genome shotgun (WGS) entry which is preliminary data.</text>
</comment>
<feature type="transmembrane region" description="Helical" evidence="3">
    <location>
        <begin position="78"/>
        <end position="106"/>
    </location>
</feature>
<dbReference type="RefSeq" id="WP_136380968.1">
    <property type="nucleotide sequence ID" value="NZ_SLUB01000043.1"/>
</dbReference>
<gene>
    <name evidence="5" type="ORF">E1I69_18105</name>
</gene>
<dbReference type="Proteomes" id="UP000306477">
    <property type="component" value="Unassembled WGS sequence"/>
</dbReference>
<reference evidence="5 6" key="1">
    <citation type="journal article" date="2019" name="Indoor Air">
        <title>Impacts of indoor surface finishes on bacterial viability.</title>
        <authorList>
            <person name="Hu J."/>
            <person name="Maamar S.B."/>
            <person name="Glawe A.J."/>
            <person name="Gottel N."/>
            <person name="Gilbert J.A."/>
            <person name="Hartmann E.M."/>
        </authorList>
    </citation>
    <scope>NUCLEOTIDE SEQUENCE [LARGE SCALE GENOMIC DNA]</scope>
    <source>
        <strain evidence="5 6">AF060A6</strain>
    </source>
</reference>
<sequence>MNETILSIEELKREDLIRKNKLVGLVSLISVILAIIVEASIGQPLQMILTIGIGGAIFLSILHILIYKNLFLTQTPYFSVIGISVVLFVIMSSSESAPIVLLPFYLLTTVAIYNKRKTLFFGVICAIAITVLFFVTKGQEFGYMPKELIIYYLIFTVIIVTLFFQSFVTGRLTQDMQATQEQTEHLLQMRKQHATQLEANSQTISDNITNIRRQGEEQMHTFNEMTIAVSEISAGMNTQNESASTITESIENLNRVVQELVKGSNHLSIQTDNANQAADNGNETIDVLLTKITDFQASVSSMSETMNLLVEKINETNGFTDRIQEIASQTNLLALNASIEAARAGESGKGFAVVASEIRKLSEVTSNTANLIAENLKEVNESTTLTQKQMKENAEKMDESVKLTKDTKGVFTVIDDTVSELNEAVKHFEKITNEIGKSTVSMETSVSEFAAIIEETTASLEEITASIENQNGQMQHLVSYVQNTDDATAELMEIFKEK</sequence>
<dbReference type="InterPro" id="IPR004089">
    <property type="entry name" value="MCPsignal_dom"/>
</dbReference>
<keyword evidence="3" id="KW-1133">Transmembrane helix</keyword>
<feature type="transmembrane region" description="Helical" evidence="3">
    <location>
        <begin position="148"/>
        <end position="168"/>
    </location>
</feature>
<feature type="transmembrane region" description="Helical" evidence="3">
    <location>
        <begin position="22"/>
        <end position="41"/>
    </location>
</feature>
<feature type="domain" description="Methyl-accepting transducer" evidence="4">
    <location>
        <begin position="214"/>
        <end position="464"/>
    </location>
</feature>
<evidence type="ECO:0000259" key="4">
    <source>
        <dbReference type="PROSITE" id="PS50111"/>
    </source>
</evidence>
<dbReference type="AlphaFoldDB" id="A0A4V3V7A7"/>
<dbReference type="EMBL" id="SLUB01000043">
    <property type="protein sequence ID" value="THE10593.1"/>
    <property type="molecule type" value="Genomic_DNA"/>
</dbReference>
<dbReference type="PANTHER" id="PTHR32089">
    <property type="entry name" value="METHYL-ACCEPTING CHEMOTAXIS PROTEIN MCPB"/>
    <property type="match status" value="1"/>
</dbReference>
<dbReference type="GO" id="GO:0007165">
    <property type="term" value="P:signal transduction"/>
    <property type="evidence" value="ECO:0007669"/>
    <property type="project" value="UniProtKB-KW"/>
</dbReference>
<evidence type="ECO:0000256" key="1">
    <source>
        <dbReference type="ARBA" id="ARBA00023224"/>
    </source>
</evidence>
<dbReference type="Pfam" id="PF00015">
    <property type="entry name" value="MCPsignal"/>
    <property type="match status" value="1"/>
</dbReference>
<proteinExistence type="predicted"/>
<dbReference type="PANTHER" id="PTHR32089:SF112">
    <property type="entry name" value="LYSOZYME-LIKE PROTEIN-RELATED"/>
    <property type="match status" value="1"/>
</dbReference>
<dbReference type="GO" id="GO:0016020">
    <property type="term" value="C:membrane"/>
    <property type="evidence" value="ECO:0007669"/>
    <property type="project" value="InterPro"/>
</dbReference>
<evidence type="ECO:0000256" key="3">
    <source>
        <dbReference type="SAM" id="Phobius"/>
    </source>
</evidence>
<dbReference type="SMART" id="SM00283">
    <property type="entry name" value="MA"/>
    <property type="match status" value="1"/>
</dbReference>
<dbReference type="SUPFAM" id="SSF58104">
    <property type="entry name" value="Methyl-accepting chemotaxis protein (MCP) signaling domain"/>
    <property type="match status" value="1"/>
</dbReference>
<protein>
    <recommendedName>
        <fullName evidence="4">Methyl-accepting transducer domain-containing protein</fullName>
    </recommendedName>
</protein>
<organism evidence="5 6">
    <name type="scientific">Bacillus timonensis</name>
    <dbReference type="NCBI Taxonomy" id="1033734"/>
    <lineage>
        <taxon>Bacteria</taxon>
        <taxon>Bacillati</taxon>
        <taxon>Bacillota</taxon>
        <taxon>Bacilli</taxon>
        <taxon>Bacillales</taxon>
        <taxon>Bacillaceae</taxon>
        <taxon>Bacillus</taxon>
    </lineage>
</organism>
<feature type="transmembrane region" description="Helical" evidence="3">
    <location>
        <begin position="118"/>
        <end position="136"/>
    </location>
</feature>
<keyword evidence="3" id="KW-0812">Transmembrane</keyword>
<dbReference type="Gene3D" id="1.10.287.950">
    <property type="entry name" value="Methyl-accepting chemotaxis protein"/>
    <property type="match status" value="1"/>
</dbReference>
<accession>A0A4V3V7A7</accession>
<keyword evidence="6" id="KW-1185">Reference proteome</keyword>
<evidence type="ECO:0000256" key="2">
    <source>
        <dbReference type="PROSITE-ProRule" id="PRU00284"/>
    </source>
</evidence>
<name>A0A4V3V7A7_9BACI</name>
<dbReference type="PROSITE" id="PS50111">
    <property type="entry name" value="CHEMOTAXIS_TRANSDUC_2"/>
    <property type="match status" value="1"/>
</dbReference>
<evidence type="ECO:0000313" key="5">
    <source>
        <dbReference type="EMBL" id="THE10593.1"/>
    </source>
</evidence>